<dbReference type="InterPro" id="IPR011444">
    <property type="entry name" value="DUF1549"/>
</dbReference>
<dbReference type="PANTHER" id="PTHR35889:SF3">
    <property type="entry name" value="F-BOX DOMAIN-CONTAINING PROTEIN"/>
    <property type="match status" value="1"/>
</dbReference>
<evidence type="ECO:0000259" key="3">
    <source>
        <dbReference type="Pfam" id="PF07587"/>
    </source>
</evidence>
<evidence type="ECO:0000313" key="6">
    <source>
        <dbReference type="Proteomes" id="UP000319143"/>
    </source>
</evidence>
<name>A0A5C6DJZ1_9BACT</name>
<dbReference type="Gene3D" id="2.60.40.1080">
    <property type="match status" value="1"/>
</dbReference>
<proteinExistence type="predicted"/>
<dbReference type="SUPFAM" id="SSF46626">
    <property type="entry name" value="Cytochrome c"/>
    <property type="match status" value="1"/>
</dbReference>
<evidence type="ECO:0000313" key="5">
    <source>
        <dbReference type="EMBL" id="TWU35911.1"/>
    </source>
</evidence>
<comment type="caution">
    <text evidence="5">The sequence shown here is derived from an EMBL/GenBank/DDBJ whole genome shotgun (WGS) entry which is preliminary data.</text>
</comment>
<dbReference type="GO" id="GO:0020037">
    <property type="term" value="F:heme binding"/>
    <property type="evidence" value="ECO:0007669"/>
    <property type="project" value="InterPro"/>
</dbReference>
<dbReference type="Pfam" id="PF07676">
    <property type="entry name" value="PD40"/>
    <property type="match status" value="1"/>
</dbReference>
<feature type="domain" description="Cytochrome C Planctomycete-type" evidence="4">
    <location>
        <begin position="54"/>
        <end position="112"/>
    </location>
</feature>
<dbReference type="Pfam" id="PF07635">
    <property type="entry name" value="PSCyt1"/>
    <property type="match status" value="1"/>
</dbReference>
<keyword evidence="1" id="KW-0732">Signal</keyword>
<sequence length="1709" mass="187085" precursor="true">MNRSRVPHLLAYVTLLCSGVLVLGGIADAADETEPAAEAISFAVNVEPILREKCWGCHQRAKSLGDYVMSDFDSLLRGGETGQSAIVPGAPDESYLLEQIVPVNGHAEMPKPPFPALTDGEIDTITRWIAEGAKNDSLPESTSSYDASHPPVYIGFPSLPSVDVSPDGKWIAVAGFHEVVLLDAQSGRPAARLIGISPRINTVRFSPDGERLAAVGGTPAVQGEVQIWDVVSGELSLSRLFTYDALCGASWSPDGSMLAFGAADNAVRAIEVKTGTQVLFQGAHEDWVRDTVFTPDGQHLVSVARDMSCKLTEVETERFVDNVTSITPGALSGGLNSIAVHPQRNEILVGGSDGIAKVYRVFRETERKIGDDANLIRAMPEMPGRIFGVAVSPDGSRLAAASTLDGNSEVRVWKYDFTGMIDGELKKILAKRTSERGPDENKAVEAYLSKPVVETARWKTSKAAVYAIRFAPDNSLLFTANDGNVRRLDPDGKLTGEYSAVFKANNLAVASDGFDAKAWTEAQAERPDHATSESPIDLDSVRLLTVYPASITLDTPYAYSQLVIMASDGDATSFDVTRHCEIQLPSCLAMTPTGLIRPTDNGEGELRVRLGSLSQTVSVSVSGVESRNDSGAVDYIHDVNPVLSRLGCNQGTCHGAQKGKNGFKLSLRGYDPVFDLRALKDDLASRRIDAASPDDSLMLRKPLGLTPHQGGVLMKQGDPNHAILKRWIADGSQIDFQSPRVASIEISPINPVVMSIGSRQQIRITATYRDGRKRDVTAESFVESGNTEVATTNRSGLLTSIRRGEAPILARFEGAYAATTLTVMGKRPEYKEPQLETWTPIDELVAAKWKRVKVVPSELCDDATFLRRVYLDLTGLLPSSDKVRAFLRDESSSQDKRTRMVDELIGSDDFVEYWTNKWADLLQVNRKFLGVEGSTRFRQWIRDGVADNQPYDQFVAEILTASGSNHDNPPASYFKTLRTAEDTMENTTHLFLGIRFNCNKCHDHPFERWTQDQYYELSAFFAQVDLKTDPASGKRKVGGSAVEGAKPLFEIVVDKQQGEVTHARTGKVVAPEFPFEVPFERDTDRTRREILARWVTDANNPYFARSYVNRLWGYLMGIGLIEPIDDIRAGNPPSNPKLLEFLTREFINSGFDTRKMLRLICTSRTYQLSIETNPLNDDDQLNYSHAIPRRLPAEVIFDTVHQVTGAVSEIPGMPKGTRAAAVTDSGIELADGFLQNLGRPVRESACECERSSELQLGPVMALVSGPTVASAIVGQQNELAELVKQHPEDRMLVEEIFVRALGRFPTAAEQAAVDQIRDQIMSDHDALAYEVARAESEWKRDKAELEMIRLAKFAATAKEISDREQLIAPERLRLEEARKHRVTAAEKALQEAENALAESIEGRFCSETSVEWHPLTATKAIASNDTVFAFQPDRSIRVSGKAEKGTYTIEFKTSLTDITGFRLETLASAELPAGGPGLGENGNFVLTEIEIYRASAEQKGLGDKLAIAAAKADFAQDSYAVEQAIDGQTRGNGGWAVAAAFGIDHWATFQLKQPIHNEADTRFTLVLHQFHSADMHRIGRLRISATTAEGDIPLGYSESIAAVLATAKADRTAAATKVLVDYAGATDSTLAELRTVVAEARKPVPPDVPLQKLKSRRESLSVETPDAPALVRLRSDLAASTQQQTNRRLTATEDLVWALINSPAFLFNH</sequence>
<evidence type="ECO:0000259" key="2">
    <source>
        <dbReference type="Pfam" id="PF07583"/>
    </source>
</evidence>
<dbReference type="InterPro" id="IPR015943">
    <property type="entry name" value="WD40/YVTN_repeat-like_dom_sf"/>
</dbReference>
<organism evidence="5 6">
    <name type="scientific">Novipirellula artificiosorum</name>
    <dbReference type="NCBI Taxonomy" id="2528016"/>
    <lineage>
        <taxon>Bacteria</taxon>
        <taxon>Pseudomonadati</taxon>
        <taxon>Planctomycetota</taxon>
        <taxon>Planctomycetia</taxon>
        <taxon>Pirellulales</taxon>
        <taxon>Pirellulaceae</taxon>
        <taxon>Novipirellula</taxon>
    </lineage>
</organism>
<dbReference type="InterPro" id="IPR011429">
    <property type="entry name" value="Cyt_c_Planctomycete-type"/>
</dbReference>
<feature type="signal peptide" evidence="1">
    <location>
        <begin position="1"/>
        <end position="29"/>
    </location>
</feature>
<feature type="domain" description="DUF1549" evidence="2">
    <location>
        <begin position="840"/>
        <end position="1025"/>
    </location>
</feature>
<dbReference type="InterPro" id="IPR001680">
    <property type="entry name" value="WD40_rpt"/>
</dbReference>
<dbReference type="EMBL" id="SJPV01000006">
    <property type="protein sequence ID" value="TWU35911.1"/>
    <property type="molecule type" value="Genomic_DNA"/>
</dbReference>
<dbReference type="InterPro" id="IPR011659">
    <property type="entry name" value="WD40"/>
</dbReference>
<reference evidence="5 6" key="1">
    <citation type="submission" date="2019-02" db="EMBL/GenBank/DDBJ databases">
        <title>Deep-cultivation of Planctomycetes and their phenomic and genomic characterization uncovers novel biology.</title>
        <authorList>
            <person name="Wiegand S."/>
            <person name="Jogler M."/>
            <person name="Boedeker C."/>
            <person name="Pinto D."/>
            <person name="Vollmers J."/>
            <person name="Rivas-Marin E."/>
            <person name="Kohn T."/>
            <person name="Peeters S.H."/>
            <person name="Heuer A."/>
            <person name="Rast P."/>
            <person name="Oberbeckmann S."/>
            <person name="Bunk B."/>
            <person name="Jeske O."/>
            <person name="Meyerdierks A."/>
            <person name="Storesund J.E."/>
            <person name="Kallscheuer N."/>
            <person name="Luecker S."/>
            <person name="Lage O.M."/>
            <person name="Pohl T."/>
            <person name="Merkel B.J."/>
            <person name="Hornburger P."/>
            <person name="Mueller R.-W."/>
            <person name="Bruemmer F."/>
            <person name="Labrenz M."/>
            <person name="Spormann A.M."/>
            <person name="Op Den Camp H."/>
            <person name="Overmann J."/>
            <person name="Amann R."/>
            <person name="Jetten M.S.M."/>
            <person name="Mascher T."/>
            <person name="Medema M.H."/>
            <person name="Devos D.P."/>
            <person name="Kaster A.-K."/>
            <person name="Ovreas L."/>
            <person name="Rohde M."/>
            <person name="Galperin M.Y."/>
            <person name="Jogler C."/>
        </authorList>
    </citation>
    <scope>NUCLEOTIDE SEQUENCE [LARGE SCALE GENOMIC DNA]</scope>
    <source>
        <strain evidence="5 6">Poly41</strain>
    </source>
</reference>
<dbReference type="GO" id="GO:0009055">
    <property type="term" value="F:electron transfer activity"/>
    <property type="evidence" value="ECO:0007669"/>
    <property type="project" value="InterPro"/>
</dbReference>
<dbReference type="Pfam" id="PF07587">
    <property type="entry name" value="PSD1"/>
    <property type="match status" value="1"/>
</dbReference>
<dbReference type="InterPro" id="IPR036909">
    <property type="entry name" value="Cyt_c-like_dom_sf"/>
</dbReference>
<feature type="chain" id="PRO_5022858206" evidence="1">
    <location>
        <begin position="30"/>
        <end position="1709"/>
    </location>
</feature>
<dbReference type="SMART" id="SM00320">
    <property type="entry name" value="WD40"/>
    <property type="match status" value="6"/>
</dbReference>
<dbReference type="Pfam" id="PF07583">
    <property type="entry name" value="PSCyt2"/>
    <property type="match status" value="1"/>
</dbReference>
<evidence type="ECO:0000259" key="4">
    <source>
        <dbReference type="Pfam" id="PF07635"/>
    </source>
</evidence>
<dbReference type="InterPro" id="IPR022655">
    <property type="entry name" value="DUF1553"/>
</dbReference>
<protein>
    <submittedName>
        <fullName evidence="5">Translocation protein TolB</fullName>
    </submittedName>
</protein>
<feature type="domain" description="DUF1553" evidence="3">
    <location>
        <begin position="1087"/>
        <end position="1314"/>
    </location>
</feature>
<dbReference type="RefSeq" id="WP_146527982.1">
    <property type="nucleotide sequence ID" value="NZ_SJPV01000006.1"/>
</dbReference>
<evidence type="ECO:0000256" key="1">
    <source>
        <dbReference type="SAM" id="SignalP"/>
    </source>
</evidence>
<dbReference type="OrthoDB" id="289126at2"/>
<dbReference type="Gene3D" id="2.130.10.10">
    <property type="entry name" value="YVTN repeat-like/Quinoprotein amine dehydrogenase"/>
    <property type="match status" value="2"/>
</dbReference>
<gene>
    <name evidence="5" type="ORF">Poly41_36630</name>
</gene>
<dbReference type="PANTHER" id="PTHR35889">
    <property type="entry name" value="CYCLOINULO-OLIGOSACCHARIDE FRUCTANOTRANSFERASE-RELATED"/>
    <property type="match status" value="1"/>
</dbReference>
<keyword evidence="6" id="KW-1185">Reference proteome</keyword>
<dbReference type="SUPFAM" id="SSF82171">
    <property type="entry name" value="DPP6 N-terminal domain-like"/>
    <property type="match status" value="1"/>
</dbReference>
<dbReference type="Pfam" id="PF00400">
    <property type="entry name" value="WD40"/>
    <property type="match status" value="2"/>
</dbReference>
<dbReference type="Proteomes" id="UP000319143">
    <property type="component" value="Unassembled WGS sequence"/>
</dbReference>
<accession>A0A5C6DJZ1</accession>